<feature type="domain" description="HAMP" evidence="16">
    <location>
        <begin position="216"/>
        <end position="268"/>
    </location>
</feature>
<dbReference type="SUPFAM" id="SSF58104">
    <property type="entry name" value="Methyl-accepting chemotaxis protein (MCP) signaling domain"/>
    <property type="match status" value="1"/>
</dbReference>
<keyword evidence="7 13" id="KW-1133">Transmembrane helix</keyword>
<evidence type="ECO:0000256" key="4">
    <source>
        <dbReference type="ARBA" id="ARBA00022500"/>
    </source>
</evidence>
<evidence type="ECO:0000256" key="12">
    <source>
        <dbReference type="SAM" id="MobiDB-lite"/>
    </source>
</evidence>
<dbReference type="PRINTS" id="PR00260">
    <property type="entry name" value="CHEMTRNSDUCR"/>
</dbReference>
<keyword evidence="8 13" id="KW-0472">Membrane</keyword>
<evidence type="ECO:0000259" key="15">
    <source>
        <dbReference type="PROSITE" id="PS50112"/>
    </source>
</evidence>
<comment type="similarity">
    <text evidence="9">Belongs to the methyl-accepting chemotaxis (MCP) protein family.</text>
</comment>
<evidence type="ECO:0000256" key="2">
    <source>
        <dbReference type="ARBA" id="ARBA00022475"/>
    </source>
</evidence>
<keyword evidence="4" id="KW-0145">Chemotaxis</keyword>
<dbReference type="FunFam" id="3.30.450.20:FF:000046">
    <property type="entry name" value="Aerotaxis sensor receptor"/>
    <property type="match status" value="1"/>
</dbReference>
<dbReference type="Proteomes" id="UP000199459">
    <property type="component" value="Unassembled WGS sequence"/>
</dbReference>
<dbReference type="PROSITE" id="PS50885">
    <property type="entry name" value="HAMP"/>
    <property type="match status" value="1"/>
</dbReference>
<dbReference type="PROSITE" id="PS50111">
    <property type="entry name" value="CHEMOTAXIS_TRANSDUC_2"/>
    <property type="match status" value="1"/>
</dbReference>
<dbReference type="STRING" id="917.SAMN05216326_10111"/>
<dbReference type="PANTHER" id="PTHR43531:SF7">
    <property type="entry name" value="AEROTAXIS RECEPTOR"/>
    <property type="match status" value="1"/>
</dbReference>
<keyword evidence="10" id="KW-0807">Transducer</keyword>
<dbReference type="InterPro" id="IPR013655">
    <property type="entry name" value="PAS_fold_3"/>
</dbReference>
<evidence type="ECO:0000313" key="18">
    <source>
        <dbReference type="Proteomes" id="UP000199459"/>
    </source>
</evidence>
<dbReference type="Gene3D" id="3.30.450.20">
    <property type="entry name" value="PAS domain"/>
    <property type="match status" value="1"/>
</dbReference>
<feature type="transmembrane region" description="Helical" evidence="13">
    <location>
        <begin position="195"/>
        <end position="216"/>
    </location>
</feature>
<organism evidence="17 18">
    <name type="scientific">Nitrosomonas marina</name>
    <dbReference type="NCBI Taxonomy" id="917"/>
    <lineage>
        <taxon>Bacteria</taxon>
        <taxon>Pseudomonadati</taxon>
        <taxon>Pseudomonadota</taxon>
        <taxon>Betaproteobacteria</taxon>
        <taxon>Nitrosomonadales</taxon>
        <taxon>Nitrosomonadaceae</taxon>
        <taxon>Nitrosomonas</taxon>
    </lineage>
</organism>
<keyword evidence="2" id="KW-1003">Cell membrane</keyword>
<dbReference type="GO" id="GO:0005886">
    <property type="term" value="C:plasma membrane"/>
    <property type="evidence" value="ECO:0007669"/>
    <property type="project" value="UniProtKB-SubCell"/>
</dbReference>
<dbReference type="Pfam" id="PF08447">
    <property type="entry name" value="PAS_3"/>
    <property type="match status" value="1"/>
</dbReference>
<protein>
    <submittedName>
        <fullName evidence="17">Methyl-accepting chemotaxis sensory transducer with Pas/Pac sensor</fullName>
    </submittedName>
</protein>
<evidence type="ECO:0000259" key="16">
    <source>
        <dbReference type="PROSITE" id="PS50885"/>
    </source>
</evidence>
<dbReference type="CDD" id="cd11386">
    <property type="entry name" value="MCP_signal"/>
    <property type="match status" value="1"/>
</dbReference>
<dbReference type="InterPro" id="IPR004090">
    <property type="entry name" value="Chemotax_Me-accpt_rcpt"/>
</dbReference>
<comment type="subcellular location">
    <subcellularLocation>
        <location evidence="1">Cell inner membrane</location>
        <topology evidence="1">Multi-pass membrane protein</topology>
    </subcellularLocation>
</comment>
<dbReference type="FunFam" id="1.10.287.950:FF:000001">
    <property type="entry name" value="Methyl-accepting chemotaxis sensory transducer"/>
    <property type="match status" value="1"/>
</dbReference>
<evidence type="ECO:0000256" key="3">
    <source>
        <dbReference type="ARBA" id="ARBA00022481"/>
    </source>
</evidence>
<reference evidence="17 18" key="1">
    <citation type="submission" date="2016-10" db="EMBL/GenBank/DDBJ databases">
        <authorList>
            <person name="de Groot N.N."/>
        </authorList>
    </citation>
    <scope>NUCLEOTIDE SEQUENCE [LARGE SCALE GENOMIC DNA]</scope>
    <source>
        <strain evidence="17 18">Nm22</strain>
    </source>
</reference>
<feature type="compositionally biased region" description="Basic residues" evidence="12">
    <location>
        <begin position="549"/>
        <end position="568"/>
    </location>
</feature>
<evidence type="ECO:0000256" key="7">
    <source>
        <dbReference type="ARBA" id="ARBA00022989"/>
    </source>
</evidence>
<dbReference type="SUPFAM" id="SSF55785">
    <property type="entry name" value="PYP-like sensor domain (PAS domain)"/>
    <property type="match status" value="1"/>
</dbReference>
<dbReference type="SMART" id="SM00304">
    <property type="entry name" value="HAMP"/>
    <property type="match status" value="2"/>
</dbReference>
<dbReference type="CDD" id="cd00130">
    <property type="entry name" value="PAS"/>
    <property type="match status" value="1"/>
</dbReference>
<evidence type="ECO:0000256" key="11">
    <source>
        <dbReference type="SAM" id="Coils"/>
    </source>
</evidence>
<dbReference type="SMART" id="SM00283">
    <property type="entry name" value="MA"/>
    <property type="match status" value="1"/>
</dbReference>
<name>A0A1H8DIL4_9PROT</name>
<dbReference type="GO" id="GO:0004888">
    <property type="term" value="F:transmembrane signaling receptor activity"/>
    <property type="evidence" value="ECO:0007669"/>
    <property type="project" value="InterPro"/>
</dbReference>
<dbReference type="InterPro" id="IPR051310">
    <property type="entry name" value="MCP_chemotaxis"/>
</dbReference>
<evidence type="ECO:0000256" key="13">
    <source>
        <dbReference type="SAM" id="Phobius"/>
    </source>
</evidence>
<evidence type="ECO:0000256" key="1">
    <source>
        <dbReference type="ARBA" id="ARBA00004429"/>
    </source>
</evidence>
<dbReference type="Pfam" id="PF00015">
    <property type="entry name" value="MCPsignal"/>
    <property type="match status" value="1"/>
</dbReference>
<feature type="domain" description="PAS" evidence="15">
    <location>
        <begin position="25"/>
        <end position="76"/>
    </location>
</feature>
<evidence type="ECO:0000256" key="10">
    <source>
        <dbReference type="PROSITE-ProRule" id="PRU00284"/>
    </source>
</evidence>
<feature type="transmembrane region" description="Helical" evidence="13">
    <location>
        <begin position="166"/>
        <end position="189"/>
    </location>
</feature>
<evidence type="ECO:0000313" key="17">
    <source>
        <dbReference type="EMBL" id="SEN07182.1"/>
    </source>
</evidence>
<dbReference type="AlphaFoldDB" id="A0A1H8DIL4"/>
<dbReference type="RefSeq" id="WP_090629901.1">
    <property type="nucleotide sequence ID" value="NZ_FOCP01000007.1"/>
</dbReference>
<dbReference type="GO" id="GO:0007165">
    <property type="term" value="P:signal transduction"/>
    <property type="evidence" value="ECO:0007669"/>
    <property type="project" value="UniProtKB-KW"/>
</dbReference>
<dbReference type="InterPro" id="IPR004089">
    <property type="entry name" value="MCPsignal_dom"/>
</dbReference>
<dbReference type="SMART" id="SM00091">
    <property type="entry name" value="PAS"/>
    <property type="match status" value="1"/>
</dbReference>
<evidence type="ECO:0000256" key="9">
    <source>
        <dbReference type="ARBA" id="ARBA00029447"/>
    </source>
</evidence>
<feature type="coiled-coil region" evidence="11">
    <location>
        <begin position="292"/>
        <end position="329"/>
    </location>
</feature>
<proteinExistence type="inferred from homology"/>
<dbReference type="InterPro" id="IPR001610">
    <property type="entry name" value="PAC"/>
</dbReference>
<evidence type="ECO:0000259" key="14">
    <source>
        <dbReference type="PROSITE" id="PS50111"/>
    </source>
</evidence>
<dbReference type="Gene3D" id="1.10.287.950">
    <property type="entry name" value="Methyl-accepting chemotaxis protein"/>
    <property type="match status" value="1"/>
</dbReference>
<dbReference type="Pfam" id="PF00672">
    <property type="entry name" value="HAMP"/>
    <property type="match status" value="1"/>
</dbReference>
<dbReference type="EMBL" id="FOCP01000007">
    <property type="protein sequence ID" value="SEN07182.1"/>
    <property type="molecule type" value="Genomic_DNA"/>
</dbReference>
<keyword evidence="11" id="KW-0175">Coiled coil</keyword>
<dbReference type="SMART" id="SM00086">
    <property type="entry name" value="PAC"/>
    <property type="match status" value="1"/>
</dbReference>
<dbReference type="OrthoDB" id="9813966at2"/>
<keyword evidence="6 13" id="KW-0812">Transmembrane</keyword>
<dbReference type="PANTHER" id="PTHR43531">
    <property type="entry name" value="PROTEIN ICFG"/>
    <property type="match status" value="1"/>
</dbReference>
<evidence type="ECO:0000256" key="6">
    <source>
        <dbReference type="ARBA" id="ARBA00022692"/>
    </source>
</evidence>
<dbReference type="InterPro" id="IPR000014">
    <property type="entry name" value="PAS"/>
</dbReference>
<evidence type="ECO:0000256" key="8">
    <source>
        <dbReference type="ARBA" id="ARBA00023136"/>
    </source>
</evidence>
<feature type="region of interest" description="Disordered" evidence="12">
    <location>
        <begin position="541"/>
        <end position="568"/>
    </location>
</feature>
<dbReference type="InterPro" id="IPR035965">
    <property type="entry name" value="PAS-like_dom_sf"/>
</dbReference>
<accession>A0A1H8DIL4</accession>
<gene>
    <name evidence="17" type="ORF">SAMN05216325_10735</name>
</gene>
<dbReference type="PROSITE" id="PS50112">
    <property type="entry name" value="PAS"/>
    <property type="match status" value="1"/>
</dbReference>
<keyword evidence="3" id="KW-0488">Methylation</keyword>
<evidence type="ECO:0000256" key="5">
    <source>
        <dbReference type="ARBA" id="ARBA00022519"/>
    </source>
</evidence>
<sequence>MRVNLPITTIEKDFREQDGLISKTDLKGRITFVNDAFVQVSGFSREELLGKPHNIVRHPDVPEEAFKDLWNTVKSGKPWTAIVKNRCKNGDYYWVEANVTPLREGSKITGYVSIRNKPTDEQIQSAETLYQQIKDGKVILKEGKSVKKGFAEVLSNLTSPSLKVKLGLAFAFPTFAFLLVGATALSGFATQHPTAFLAGIGCGFLVSILLSCYTIASIVKPLENISDAVSRAASGDFSHTDYPSSKGELGRLLELLNTMSRNLRRIILNVYSSTNIVSQSSESLVQGNDELNRRTLNQSANLEKTAASMEELTSTVKQNTENVQEVNKLGIQARTVASKGGEIVNDVVHTMNSIHESSKQVVNIISVIDEIAFQTNILALNAGVEAARAGEHGRGFAVVASEVRMLAQRSATAAKEIATLINNSVNQIETGTELVGKAGQTMNEVVNSVQKVTEIMADIANASHEQNSGIEQINEALINLDTVTQQNTSLGQEIAKLAKSLQEQTDNLAQAIAVLKLDAIEHDETEFDRRNNSRLAWKTSLQNNSDRRSGKRPANIHRIHGRKNSATG</sequence>
<feature type="domain" description="Methyl-accepting transducer" evidence="14">
    <location>
        <begin position="273"/>
        <end position="502"/>
    </location>
</feature>
<dbReference type="InterPro" id="IPR003660">
    <property type="entry name" value="HAMP_dom"/>
</dbReference>
<dbReference type="NCBIfam" id="TIGR00229">
    <property type="entry name" value="sensory_box"/>
    <property type="match status" value="1"/>
</dbReference>
<keyword evidence="5" id="KW-0997">Cell inner membrane</keyword>
<dbReference type="GO" id="GO:0052131">
    <property type="term" value="P:positive aerotaxis"/>
    <property type="evidence" value="ECO:0007669"/>
    <property type="project" value="UniProtKB-ARBA"/>
</dbReference>